<dbReference type="PANTHER" id="PTHR35535">
    <property type="entry name" value="HEAT SHOCK PROTEIN HSLJ"/>
    <property type="match status" value="1"/>
</dbReference>
<organism evidence="2">
    <name type="scientific">marine sediment metagenome</name>
    <dbReference type="NCBI Taxonomy" id="412755"/>
    <lineage>
        <taxon>unclassified sequences</taxon>
        <taxon>metagenomes</taxon>
        <taxon>ecological metagenomes</taxon>
    </lineage>
</organism>
<dbReference type="InterPro" id="IPR038670">
    <property type="entry name" value="HslJ-like_sf"/>
</dbReference>
<dbReference type="Pfam" id="PF03724">
    <property type="entry name" value="META"/>
    <property type="match status" value="1"/>
</dbReference>
<dbReference type="InterPro" id="IPR053147">
    <property type="entry name" value="Hsp_HslJ-like"/>
</dbReference>
<gene>
    <name evidence="2" type="ORF">LCGC14_0079650</name>
</gene>
<dbReference type="EMBL" id="LAZR01000020">
    <property type="protein sequence ID" value="KKO05145.1"/>
    <property type="molecule type" value="Genomic_DNA"/>
</dbReference>
<evidence type="ECO:0000313" key="2">
    <source>
        <dbReference type="EMBL" id="KKO05145.1"/>
    </source>
</evidence>
<dbReference type="Gene3D" id="2.40.128.270">
    <property type="match status" value="1"/>
</dbReference>
<feature type="domain" description="DUF306" evidence="1">
    <location>
        <begin position="31"/>
        <end position="139"/>
    </location>
</feature>
<evidence type="ECO:0000259" key="1">
    <source>
        <dbReference type="Pfam" id="PF03724"/>
    </source>
</evidence>
<comment type="caution">
    <text evidence="2">The sequence shown here is derived from an EMBL/GenBank/DDBJ whole genome shotgun (WGS) entry which is preliminary data.</text>
</comment>
<name>A0A0F9VM54_9ZZZZ</name>
<proteinExistence type="predicted"/>
<sequence>MIMKTKTTLLIAIFSFVMISCGTKKNVASEKFYNTTWELEYISGPRIAFNGLYPDKKPEITFDKVTKKVTGNNSCNGYSADYTLDNDSMSFGVPGPTTMMFCGEGEKVFLNMIKKINKFSFDQDGKLNLLIDNVPMMRFKRVENQ</sequence>
<protein>
    <recommendedName>
        <fullName evidence="1">DUF306 domain-containing protein</fullName>
    </recommendedName>
</protein>
<dbReference type="PANTHER" id="PTHR35535:SF2">
    <property type="entry name" value="DUF306 DOMAIN-CONTAINING PROTEIN"/>
    <property type="match status" value="1"/>
</dbReference>
<reference evidence="2" key="1">
    <citation type="journal article" date="2015" name="Nature">
        <title>Complex archaea that bridge the gap between prokaryotes and eukaryotes.</title>
        <authorList>
            <person name="Spang A."/>
            <person name="Saw J.H."/>
            <person name="Jorgensen S.L."/>
            <person name="Zaremba-Niedzwiedzka K."/>
            <person name="Martijn J."/>
            <person name="Lind A.E."/>
            <person name="van Eijk R."/>
            <person name="Schleper C."/>
            <person name="Guy L."/>
            <person name="Ettema T.J."/>
        </authorList>
    </citation>
    <scope>NUCLEOTIDE SEQUENCE</scope>
</reference>
<dbReference type="AlphaFoldDB" id="A0A0F9VM54"/>
<dbReference type="InterPro" id="IPR005184">
    <property type="entry name" value="DUF306_Meta_HslJ"/>
</dbReference>
<dbReference type="PROSITE" id="PS51257">
    <property type="entry name" value="PROKAR_LIPOPROTEIN"/>
    <property type="match status" value="1"/>
</dbReference>
<accession>A0A0F9VM54</accession>